<reference evidence="2 3" key="1">
    <citation type="submission" date="2016-02" db="EMBL/GenBank/DDBJ databases">
        <title>Genome analysis of coral dinoflagellate symbionts highlights evolutionary adaptations to a symbiotic lifestyle.</title>
        <authorList>
            <person name="Aranda M."/>
            <person name="Li Y."/>
            <person name="Liew Y.J."/>
            <person name="Baumgarten S."/>
            <person name="Simakov O."/>
            <person name="Wilson M."/>
            <person name="Piel J."/>
            <person name="Ashoor H."/>
            <person name="Bougouffa S."/>
            <person name="Bajic V.B."/>
            <person name="Ryu T."/>
            <person name="Ravasi T."/>
            <person name="Bayer T."/>
            <person name="Micklem G."/>
            <person name="Kim H."/>
            <person name="Bhak J."/>
            <person name="Lajeunesse T.C."/>
            <person name="Voolstra C.R."/>
        </authorList>
    </citation>
    <scope>NUCLEOTIDE SEQUENCE [LARGE SCALE GENOMIC DNA]</scope>
    <source>
        <strain evidence="2 3">CCMP2467</strain>
    </source>
</reference>
<name>A0A1Q9ETE0_SYMMI</name>
<keyword evidence="1" id="KW-1133">Transmembrane helix</keyword>
<gene>
    <name evidence="2" type="ORF">AK812_SmicGene5596</name>
</gene>
<protein>
    <submittedName>
        <fullName evidence="2">Uncharacterized protein</fullName>
    </submittedName>
</protein>
<sequence length="305" mass="31691">MPDAMPNDANDDEFTPHFCAVGPQRLEEKLVSLGSLPGQYTDVVQTAAHFISGLAKSTWSPEVAIVVVVMVLVLVLVLVAGAGAGAGARGGGSGGNDGSGRGRVVEVVAVVVVVVAVVAMVAVVVVLVFVVLVVVEGKLVETKTANKRFQSFMKAVSPDATPEATAVVAVVVVVVVEEEEEEEEESELQQPLMVTGAVKLAAACAEVTFPPPGYVPIEMLAEVRTDQAKRKADREAAICLQALSTIFTPDVCIRAGDEFEELGLTGPLAIKVANTFDLGGQEPDKAAVKKAFAGIVLPLSSLFGE</sequence>
<keyword evidence="3" id="KW-1185">Reference proteome</keyword>
<dbReference type="Proteomes" id="UP000186817">
    <property type="component" value="Unassembled WGS sequence"/>
</dbReference>
<dbReference type="OrthoDB" id="10597412at2759"/>
<keyword evidence="1" id="KW-0812">Transmembrane</keyword>
<proteinExistence type="predicted"/>
<feature type="transmembrane region" description="Helical" evidence="1">
    <location>
        <begin position="107"/>
        <end position="135"/>
    </location>
</feature>
<dbReference type="EMBL" id="LSRX01000074">
    <property type="protein sequence ID" value="OLQ10686.1"/>
    <property type="molecule type" value="Genomic_DNA"/>
</dbReference>
<organism evidence="2 3">
    <name type="scientific">Symbiodinium microadriaticum</name>
    <name type="common">Dinoflagellate</name>
    <name type="synonym">Zooxanthella microadriatica</name>
    <dbReference type="NCBI Taxonomy" id="2951"/>
    <lineage>
        <taxon>Eukaryota</taxon>
        <taxon>Sar</taxon>
        <taxon>Alveolata</taxon>
        <taxon>Dinophyceae</taxon>
        <taxon>Suessiales</taxon>
        <taxon>Symbiodiniaceae</taxon>
        <taxon>Symbiodinium</taxon>
    </lineage>
</organism>
<keyword evidence="1" id="KW-0472">Membrane</keyword>
<accession>A0A1Q9ETE0</accession>
<comment type="caution">
    <text evidence="2">The sequence shown here is derived from an EMBL/GenBank/DDBJ whole genome shotgun (WGS) entry which is preliminary data.</text>
</comment>
<feature type="transmembrane region" description="Helical" evidence="1">
    <location>
        <begin position="63"/>
        <end position="87"/>
    </location>
</feature>
<dbReference type="AlphaFoldDB" id="A0A1Q9ETE0"/>
<evidence type="ECO:0000256" key="1">
    <source>
        <dbReference type="SAM" id="Phobius"/>
    </source>
</evidence>
<evidence type="ECO:0000313" key="2">
    <source>
        <dbReference type="EMBL" id="OLQ10686.1"/>
    </source>
</evidence>
<evidence type="ECO:0000313" key="3">
    <source>
        <dbReference type="Proteomes" id="UP000186817"/>
    </source>
</evidence>